<name>A0A917MCF2_9SPHI</name>
<reference evidence="1" key="1">
    <citation type="journal article" date="2014" name="Int. J. Syst. Evol. Microbiol.">
        <title>Complete genome sequence of Corynebacterium casei LMG S-19264T (=DSM 44701T), isolated from a smear-ripened cheese.</title>
        <authorList>
            <consortium name="US DOE Joint Genome Institute (JGI-PGF)"/>
            <person name="Walter F."/>
            <person name="Albersmeier A."/>
            <person name="Kalinowski J."/>
            <person name="Ruckert C."/>
        </authorList>
    </citation>
    <scope>NUCLEOTIDE SEQUENCE</scope>
    <source>
        <strain evidence="1">CGMCC 1.12195</strain>
    </source>
</reference>
<dbReference type="AlphaFoldDB" id="A0A917MCF2"/>
<dbReference type="SUPFAM" id="SSF51735">
    <property type="entry name" value="NAD(P)-binding Rossmann-fold domains"/>
    <property type="match status" value="1"/>
</dbReference>
<dbReference type="RefSeq" id="WP_188506611.1">
    <property type="nucleotide sequence ID" value="NZ_BMER01000002.1"/>
</dbReference>
<reference evidence="1" key="2">
    <citation type="submission" date="2020-09" db="EMBL/GenBank/DDBJ databases">
        <authorList>
            <person name="Sun Q."/>
            <person name="Zhou Y."/>
        </authorList>
    </citation>
    <scope>NUCLEOTIDE SEQUENCE</scope>
    <source>
        <strain evidence="1">CGMCC 1.12195</strain>
    </source>
</reference>
<dbReference type="InterPro" id="IPR036291">
    <property type="entry name" value="NAD(P)-bd_dom_sf"/>
</dbReference>
<evidence type="ECO:0008006" key="3">
    <source>
        <dbReference type="Google" id="ProtNLM"/>
    </source>
</evidence>
<dbReference type="Proteomes" id="UP000660862">
    <property type="component" value="Unassembled WGS sequence"/>
</dbReference>
<sequence>MKVLIAGLNNYLARNIAVCLSEENHQVTCLIRNSKFFYKHVPEKYGITILEGDLFKGALPSGLDKDTRVAFYFNQSPVNEIDIRLEMELIALQKYIRALKATDCRHLIYVTKLADDNVNTIKDYLHRSGLDYTVVRISNIVGKGSALMNILSGLAKRKLVILPKEFATSRCQPIHLLDVCAYLNNIVLDANTYGKVFDVGGPEVMTYKEVFERYMDVAKLKKKVLALPGLNRPLSLFLSRYIYKFEQDVSAAFIVYMRKDLVAVNNGLSKLYPVIKLAPFNTAIRYALGMQQTMSSNG</sequence>
<comment type="caution">
    <text evidence="1">The sequence shown here is derived from an EMBL/GenBank/DDBJ whole genome shotgun (WGS) entry which is preliminary data.</text>
</comment>
<protein>
    <recommendedName>
        <fullName evidence="3">Nucleoside-diphosphate-sugar epimerase</fullName>
    </recommendedName>
</protein>
<dbReference type="EMBL" id="BMER01000002">
    <property type="protein sequence ID" value="GGG91475.1"/>
    <property type="molecule type" value="Genomic_DNA"/>
</dbReference>
<evidence type="ECO:0000313" key="2">
    <source>
        <dbReference type="Proteomes" id="UP000660862"/>
    </source>
</evidence>
<evidence type="ECO:0000313" key="1">
    <source>
        <dbReference type="EMBL" id="GGG91475.1"/>
    </source>
</evidence>
<gene>
    <name evidence="1" type="ORF">GCM10007415_27600</name>
</gene>
<accession>A0A917MCF2</accession>
<keyword evidence="2" id="KW-1185">Reference proteome</keyword>
<proteinExistence type="predicted"/>
<dbReference type="Gene3D" id="3.40.50.720">
    <property type="entry name" value="NAD(P)-binding Rossmann-like Domain"/>
    <property type="match status" value="1"/>
</dbReference>
<organism evidence="1 2">
    <name type="scientific">Parapedobacter pyrenivorans</name>
    <dbReference type="NCBI Taxonomy" id="1305674"/>
    <lineage>
        <taxon>Bacteria</taxon>
        <taxon>Pseudomonadati</taxon>
        <taxon>Bacteroidota</taxon>
        <taxon>Sphingobacteriia</taxon>
        <taxon>Sphingobacteriales</taxon>
        <taxon>Sphingobacteriaceae</taxon>
        <taxon>Parapedobacter</taxon>
    </lineage>
</organism>